<feature type="chain" id="PRO_5044393632" description="serine-type D-Ala-D-Ala carboxypeptidase" evidence="16">
    <location>
        <begin position="28"/>
        <end position="428"/>
    </location>
</feature>
<evidence type="ECO:0000256" key="5">
    <source>
        <dbReference type="ARBA" id="ARBA00022645"/>
    </source>
</evidence>
<feature type="active site" description="Proton acceptor" evidence="13">
    <location>
        <position position="76"/>
    </location>
</feature>
<feature type="domain" description="Peptidase S11 D-Ala-D-Ala carboxypeptidase A C-terminal" evidence="17">
    <location>
        <begin position="317"/>
        <end position="413"/>
    </location>
</feature>
<dbReference type="EC" id="3.4.16.4" evidence="4"/>
<evidence type="ECO:0000256" key="8">
    <source>
        <dbReference type="ARBA" id="ARBA00022801"/>
    </source>
</evidence>
<dbReference type="PANTHER" id="PTHR21581">
    <property type="entry name" value="D-ALANYL-D-ALANINE CARBOXYPEPTIDASE"/>
    <property type="match status" value="1"/>
</dbReference>
<keyword evidence="11" id="KW-0961">Cell wall biogenesis/degradation</keyword>
<dbReference type="GO" id="GO:0009252">
    <property type="term" value="P:peptidoglycan biosynthetic process"/>
    <property type="evidence" value="ECO:0007669"/>
    <property type="project" value="UniProtKB-UniPathway"/>
</dbReference>
<sequence length="428" mass="45646">MLKKIKKALLSLAASGLLLTGISTWQAAPVAAATANYQQQDLNLDVKAAIAVDADSGQILYAKNATTPRQIASMTKLVTVYLTLQAIKQGKLSWTSTSKPTAAIVKISQNTEYSNVPLTSSRAYTIKDLYRATLIESANGAAMTLAQAVSGDQVTFVKKMRKLLTSWGIKDAKIYNACGLANGNLGSAAYPGVGKDVENEMSATDMAIVCQKLLKDFPEVLQTTSITSATFSSGSTQSQMTNWNWMLKGLSSYYSDLPVDGLKTGTTDKAGACFAGTVKKNGHRIITVVLGAKHANSQDPSRFVQTAKLMHYVYQNYTAVTLKKGSSISGANTVKVPEGKETSSKVVLDKTVTIWAKQGSKLQTSLSKTTVSAPVKKGSKVASYKFSATSGKLPSLSGKTVTAPAVATQDNQEANFFVRLWRSIFGSK</sequence>
<gene>
    <name evidence="18" type="ORF">DQL93_03490</name>
</gene>
<dbReference type="InterPro" id="IPR037167">
    <property type="entry name" value="Peptidase_S11_C_sf"/>
</dbReference>
<keyword evidence="6" id="KW-0645">Protease</keyword>
<feature type="active site" evidence="13">
    <location>
        <position position="137"/>
    </location>
</feature>
<dbReference type="Gene3D" id="3.40.710.10">
    <property type="entry name" value="DD-peptidase/beta-lactamase superfamily"/>
    <property type="match status" value="1"/>
</dbReference>
<comment type="function">
    <text evidence="1">Removes C-terminal D-alanyl residues from sugar-peptide cell wall precursors.</text>
</comment>
<keyword evidence="7 16" id="KW-0732">Signal</keyword>
<comment type="pathway">
    <text evidence="2">Cell wall biogenesis; peptidoglycan biosynthesis.</text>
</comment>
<evidence type="ECO:0000256" key="3">
    <source>
        <dbReference type="ARBA" id="ARBA00007164"/>
    </source>
</evidence>
<dbReference type="UniPathway" id="UPA00219"/>
<dbReference type="SMART" id="SM00936">
    <property type="entry name" value="PBP5_C"/>
    <property type="match status" value="1"/>
</dbReference>
<evidence type="ECO:0000256" key="11">
    <source>
        <dbReference type="ARBA" id="ARBA00023316"/>
    </source>
</evidence>
<dbReference type="GO" id="GO:0071555">
    <property type="term" value="P:cell wall organization"/>
    <property type="evidence" value="ECO:0007669"/>
    <property type="project" value="UniProtKB-KW"/>
</dbReference>
<dbReference type="AlphaFoldDB" id="A0A3G6K6N2"/>
<evidence type="ECO:0000259" key="17">
    <source>
        <dbReference type="SMART" id="SM00936"/>
    </source>
</evidence>
<evidence type="ECO:0000256" key="4">
    <source>
        <dbReference type="ARBA" id="ARBA00012448"/>
    </source>
</evidence>
<evidence type="ECO:0000256" key="1">
    <source>
        <dbReference type="ARBA" id="ARBA00003217"/>
    </source>
</evidence>
<evidence type="ECO:0000256" key="6">
    <source>
        <dbReference type="ARBA" id="ARBA00022670"/>
    </source>
</evidence>
<dbReference type="InterPro" id="IPR015956">
    <property type="entry name" value="Peniciliin-bd_prot_C_sf"/>
</dbReference>
<evidence type="ECO:0000313" key="18">
    <source>
        <dbReference type="EMBL" id="AZA15726.1"/>
    </source>
</evidence>
<name>A0A3G6K6N2_LACDL</name>
<protein>
    <recommendedName>
        <fullName evidence="4">serine-type D-Ala-D-Ala carboxypeptidase</fullName>
        <ecNumber evidence="4">3.4.16.4</ecNumber>
    </recommendedName>
</protein>
<feature type="active site" description="Acyl-ester intermediate" evidence="13">
    <location>
        <position position="73"/>
    </location>
</feature>
<dbReference type="PRINTS" id="PR00725">
    <property type="entry name" value="DADACBPTASE1"/>
</dbReference>
<proteinExistence type="inferred from homology"/>
<keyword evidence="9" id="KW-0133">Cell shape</keyword>
<reference evidence="18" key="1">
    <citation type="submission" date="2018-07" db="EMBL/GenBank/DDBJ databases">
        <authorList>
            <person name="Somerville V."/>
        </authorList>
    </citation>
    <scope>NUCLEOTIDE SEQUENCE</scope>
    <source>
        <strain evidence="18">NWC_2_2</strain>
    </source>
</reference>
<dbReference type="SUPFAM" id="SSF69189">
    <property type="entry name" value="Penicillin-binding protein associated domain"/>
    <property type="match status" value="1"/>
</dbReference>
<dbReference type="InterPro" id="IPR001967">
    <property type="entry name" value="Peptidase_S11_N"/>
</dbReference>
<dbReference type="EMBL" id="CP031023">
    <property type="protein sequence ID" value="AZA15726.1"/>
    <property type="molecule type" value="Genomic_DNA"/>
</dbReference>
<dbReference type="InterPro" id="IPR012338">
    <property type="entry name" value="Beta-lactam/transpept-like"/>
</dbReference>
<dbReference type="GO" id="GO:0006508">
    <property type="term" value="P:proteolysis"/>
    <property type="evidence" value="ECO:0007669"/>
    <property type="project" value="UniProtKB-KW"/>
</dbReference>
<evidence type="ECO:0000256" key="14">
    <source>
        <dbReference type="PIRSR" id="PIRSR618044-2"/>
    </source>
</evidence>
<keyword evidence="8" id="KW-0378">Hydrolase</keyword>
<dbReference type="GO" id="GO:0009002">
    <property type="term" value="F:serine-type D-Ala-D-Ala carboxypeptidase activity"/>
    <property type="evidence" value="ECO:0007669"/>
    <property type="project" value="UniProtKB-EC"/>
</dbReference>
<evidence type="ECO:0000256" key="10">
    <source>
        <dbReference type="ARBA" id="ARBA00022984"/>
    </source>
</evidence>
<comment type="catalytic activity">
    <reaction evidence="12">
        <text>Preferential cleavage: (Ac)2-L-Lys-D-Ala-|-D-Ala. Also transpeptidation of peptidyl-alanyl moieties that are N-acyl substituents of D-alanine.</text>
        <dbReference type="EC" id="3.4.16.4"/>
    </reaction>
</comment>
<evidence type="ECO:0000256" key="15">
    <source>
        <dbReference type="RuleBase" id="RU004016"/>
    </source>
</evidence>
<feature type="signal peptide" evidence="16">
    <location>
        <begin position="1"/>
        <end position="27"/>
    </location>
</feature>
<dbReference type="InterPro" id="IPR012907">
    <property type="entry name" value="Peptidase_S11_C"/>
</dbReference>
<dbReference type="Pfam" id="PF00768">
    <property type="entry name" value="Peptidase_S11"/>
    <property type="match status" value="1"/>
</dbReference>
<dbReference type="Gene3D" id="2.60.410.10">
    <property type="entry name" value="D-Ala-D-Ala carboxypeptidase, C-terminal domain"/>
    <property type="match status" value="1"/>
</dbReference>
<evidence type="ECO:0000256" key="7">
    <source>
        <dbReference type="ARBA" id="ARBA00022729"/>
    </source>
</evidence>
<dbReference type="SUPFAM" id="SSF56601">
    <property type="entry name" value="beta-lactamase/transpeptidase-like"/>
    <property type="match status" value="1"/>
</dbReference>
<dbReference type="PANTHER" id="PTHR21581:SF11">
    <property type="entry name" value="D-ALANYL-D-ALANINE CARBOXYPEPTIDASE DACA"/>
    <property type="match status" value="1"/>
</dbReference>
<dbReference type="GO" id="GO:0008360">
    <property type="term" value="P:regulation of cell shape"/>
    <property type="evidence" value="ECO:0007669"/>
    <property type="project" value="UniProtKB-KW"/>
</dbReference>
<accession>A0A3G6K6N2</accession>
<feature type="binding site" evidence="14">
    <location>
        <position position="263"/>
    </location>
    <ligand>
        <name>substrate</name>
    </ligand>
</feature>
<keyword evidence="5 18" id="KW-0121">Carboxypeptidase</keyword>
<organism evidence="18">
    <name type="scientific">Lactobacillus delbrueckii subsp. lactis</name>
    <dbReference type="NCBI Taxonomy" id="29397"/>
    <lineage>
        <taxon>Bacteria</taxon>
        <taxon>Bacillati</taxon>
        <taxon>Bacillota</taxon>
        <taxon>Bacilli</taxon>
        <taxon>Lactobacillales</taxon>
        <taxon>Lactobacillaceae</taxon>
        <taxon>Lactobacillus</taxon>
    </lineage>
</organism>
<evidence type="ECO:0000256" key="12">
    <source>
        <dbReference type="ARBA" id="ARBA00034000"/>
    </source>
</evidence>
<evidence type="ECO:0000256" key="16">
    <source>
        <dbReference type="SAM" id="SignalP"/>
    </source>
</evidence>
<keyword evidence="10" id="KW-0573">Peptidoglycan synthesis</keyword>
<evidence type="ECO:0000256" key="13">
    <source>
        <dbReference type="PIRSR" id="PIRSR618044-1"/>
    </source>
</evidence>
<evidence type="ECO:0000256" key="9">
    <source>
        <dbReference type="ARBA" id="ARBA00022960"/>
    </source>
</evidence>
<comment type="similarity">
    <text evidence="3 15">Belongs to the peptidase S11 family.</text>
</comment>
<evidence type="ECO:0000256" key="2">
    <source>
        <dbReference type="ARBA" id="ARBA00004752"/>
    </source>
</evidence>
<dbReference type="RefSeq" id="WP_138491037.1">
    <property type="nucleotide sequence ID" value="NZ_CP046131.1"/>
</dbReference>
<dbReference type="InterPro" id="IPR018044">
    <property type="entry name" value="Peptidase_S11"/>
</dbReference>